<dbReference type="InterPro" id="IPR036188">
    <property type="entry name" value="FAD/NAD-bd_sf"/>
</dbReference>
<dbReference type="InterPro" id="IPR007867">
    <property type="entry name" value="GMC_OxRtase_C"/>
</dbReference>
<dbReference type="PANTHER" id="PTHR11552:SF147">
    <property type="entry name" value="CHOLINE DEHYDROGENASE, MITOCHONDRIAL"/>
    <property type="match status" value="1"/>
</dbReference>
<accession>A0A7D5VV09</accession>
<evidence type="ECO:0000313" key="8">
    <source>
        <dbReference type="EMBL" id="QLJ12591.1"/>
    </source>
</evidence>
<evidence type="ECO:0000256" key="5">
    <source>
        <dbReference type="ARBA" id="ARBA00023002"/>
    </source>
</evidence>
<dbReference type="SUPFAM" id="SSF51905">
    <property type="entry name" value="FAD/NAD(P)-binding domain"/>
    <property type="match status" value="1"/>
</dbReference>
<dbReference type="GO" id="GO:0050660">
    <property type="term" value="F:flavin adenine dinucleotide binding"/>
    <property type="evidence" value="ECO:0007669"/>
    <property type="project" value="InterPro"/>
</dbReference>
<reference evidence="8 9" key="1">
    <citation type="journal article" date="2009" name="Mikrobiologiia">
        <title>[Phenanthren biodegradation and interaction of Pseudomonas putida BS3701 and Burkholderia sp.BS3702 in plant rhizosphere].</title>
        <authorList>
            <person name="Ovchinnikova A.A."/>
            <person name="Vetrova A.A."/>
            <person name="Filonov A.E."/>
            <person name="Boronin A.M."/>
        </authorList>
    </citation>
    <scope>NUCLEOTIDE SEQUENCE [LARGE SCALE GENOMIC DNA]</scope>
    <source>
        <strain evidence="8 9">BS3701</strain>
    </source>
</reference>
<comment type="cofactor">
    <cofactor evidence="1 6">
        <name>FAD</name>
        <dbReference type="ChEBI" id="CHEBI:57692"/>
    </cofactor>
</comment>
<dbReference type="Pfam" id="PF00732">
    <property type="entry name" value="GMC_oxred_N"/>
    <property type="match status" value="1"/>
</dbReference>
<name>A0A7D5VV09_PSEPU</name>
<dbReference type="Pfam" id="PF05199">
    <property type="entry name" value="GMC_oxred_C"/>
    <property type="match status" value="1"/>
</dbReference>
<dbReference type="PROSITE" id="PS00624">
    <property type="entry name" value="GMC_OXRED_2"/>
    <property type="match status" value="1"/>
</dbReference>
<evidence type="ECO:0000256" key="6">
    <source>
        <dbReference type="PIRSR" id="PIRSR000137-2"/>
    </source>
</evidence>
<evidence type="ECO:0000313" key="9">
    <source>
        <dbReference type="Proteomes" id="UP000510934"/>
    </source>
</evidence>
<evidence type="ECO:0000256" key="3">
    <source>
        <dbReference type="ARBA" id="ARBA00022630"/>
    </source>
</evidence>
<keyword evidence="3" id="KW-0285">Flavoprotein</keyword>
<dbReference type="AlphaFoldDB" id="A0A7D5VV09"/>
<feature type="binding site" evidence="6">
    <location>
        <position position="80"/>
    </location>
    <ligand>
        <name>FAD</name>
        <dbReference type="ChEBI" id="CHEBI:57692"/>
    </ligand>
</feature>
<feature type="domain" description="Glucose-methanol-choline oxidoreductase N-terminal" evidence="7">
    <location>
        <begin position="250"/>
        <end position="264"/>
    </location>
</feature>
<feature type="binding site" evidence="6">
    <location>
        <begin position="88"/>
        <end position="91"/>
    </location>
    <ligand>
        <name>FAD</name>
        <dbReference type="ChEBI" id="CHEBI:57692"/>
    </ligand>
</feature>
<dbReference type="GO" id="GO:0016614">
    <property type="term" value="F:oxidoreductase activity, acting on CH-OH group of donors"/>
    <property type="evidence" value="ECO:0007669"/>
    <property type="project" value="InterPro"/>
</dbReference>
<comment type="similarity">
    <text evidence="2">Belongs to the GMC oxidoreductase family.</text>
</comment>
<proteinExistence type="inferred from homology"/>
<dbReference type="SUPFAM" id="SSF54373">
    <property type="entry name" value="FAD-linked reductases, C-terminal domain"/>
    <property type="match status" value="1"/>
</dbReference>
<sequence length="526" mass="57382">MIDYIIVGAGPAGCVAAGRLSENPEVSVLLFEQGPKDSNPYIHIPATYYKTCKGQFLTHYRTEPQSHQQGMVHDIIQGRVLGGGSSVNAMVSIRGIPRDYDEWERLGCSGWSYDDVLPYFRKAEHNDTFSGETHGTGGPAHTSSQRTTHYLAKAWVQACQEQGIPYNPDFNSGHQAGAGLYQVAMKDGRRCSAAAAYLTPARKRKNLQVLTDRKVTRIIMEGKRAVGVEYLEDGELKSVSARREIILSAGAIGSPHLLMLSGIGASEELKAVGVPVVHDLPGVGKNLQDHMDVFLIYDLNGQHSYDKYKQLHWQAQAGLQYAMFRGGPAASNLCEGALFWHGDPNDPEPNLQYHFLPGAGVEQGTDGAPSGNGCTINICQTRPRSSGTVRLKSASHEDHPAIDPNYLADPYDLDCLAEGVRLAEEIMQQPSISRYINRIHRPRAAFVNQEARRHFVRTTAQGALHPSGTCKMGNDALAVVDSELRVRGVEGLRVADTSIMPRLVSGNTTAPSVMIGERLAAFIRGK</sequence>
<keyword evidence="5" id="KW-0560">Oxidoreductase</keyword>
<evidence type="ECO:0000256" key="2">
    <source>
        <dbReference type="ARBA" id="ARBA00010790"/>
    </source>
</evidence>
<dbReference type="Gene3D" id="3.50.50.60">
    <property type="entry name" value="FAD/NAD(P)-binding domain"/>
    <property type="match status" value="1"/>
</dbReference>
<dbReference type="PANTHER" id="PTHR11552">
    <property type="entry name" value="GLUCOSE-METHANOL-CHOLINE GMC OXIDOREDUCTASE"/>
    <property type="match status" value="1"/>
</dbReference>
<feature type="binding site" evidence="6">
    <location>
        <position position="215"/>
    </location>
    <ligand>
        <name>FAD</name>
        <dbReference type="ChEBI" id="CHEBI:57692"/>
    </ligand>
</feature>
<keyword evidence="4 6" id="KW-0274">FAD</keyword>
<dbReference type="Gene3D" id="3.30.560.10">
    <property type="entry name" value="Glucose Oxidase, domain 3"/>
    <property type="match status" value="1"/>
</dbReference>
<dbReference type="Proteomes" id="UP000510934">
    <property type="component" value="Chromosome"/>
</dbReference>
<organism evidence="8 9">
    <name type="scientific">Pseudomonas putida</name>
    <name type="common">Arthrobacter siderocapsulatus</name>
    <dbReference type="NCBI Taxonomy" id="303"/>
    <lineage>
        <taxon>Bacteria</taxon>
        <taxon>Pseudomonadati</taxon>
        <taxon>Pseudomonadota</taxon>
        <taxon>Gammaproteobacteria</taxon>
        <taxon>Pseudomonadales</taxon>
        <taxon>Pseudomonadaceae</taxon>
        <taxon>Pseudomonas</taxon>
    </lineage>
</organism>
<dbReference type="EMBL" id="CP059052">
    <property type="protein sequence ID" value="QLJ12591.1"/>
    <property type="molecule type" value="Genomic_DNA"/>
</dbReference>
<dbReference type="RefSeq" id="WP_180688453.1">
    <property type="nucleotide sequence ID" value="NZ_CP059052.1"/>
</dbReference>
<gene>
    <name evidence="8" type="ORF">H0H12_19315</name>
</gene>
<dbReference type="InterPro" id="IPR000172">
    <property type="entry name" value="GMC_OxRdtase_N"/>
</dbReference>
<evidence type="ECO:0000256" key="1">
    <source>
        <dbReference type="ARBA" id="ARBA00001974"/>
    </source>
</evidence>
<dbReference type="InterPro" id="IPR012132">
    <property type="entry name" value="GMC_OxRdtase"/>
</dbReference>
<protein>
    <submittedName>
        <fullName evidence="8">GMC family oxidoreductase N-terminal domain-containing protein</fullName>
    </submittedName>
</protein>
<evidence type="ECO:0000256" key="4">
    <source>
        <dbReference type="ARBA" id="ARBA00022827"/>
    </source>
</evidence>
<dbReference type="PIRSF" id="PIRSF000137">
    <property type="entry name" value="Alcohol_oxidase"/>
    <property type="match status" value="1"/>
</dbReference>
<evidence type="ECO:0000259" key="7">
    <source>
        <dbReference type="PROSITE" id="PS00624"/>
    </source>
</evidence>